<feature type="compositionally biased region" description="Basic and acidic residues" evidence="1">
    <location>
        <begin position="47"/>
        <end position="57"/>
    </location>
</feature>
<feature type="region of interest" description="Disordered" evidence="1">
    <location>
        <begin position="102"/>
        <end position="121"/>
    </location>
</feature>
<feature type="compositionally biased region" description="Basic and acidic residues" evidence="1">
    <location>
        <begin position="297"/>
        <end position="308"/>
    </location>
</feature>
<evidence type="ECO:0000313" key="3">
    <source>
        <dbReference type="Proteomes" id="UP001151760"/>
    </source>
</evidence>
<comment type="caution">
    <text evidence="2">The sequence shown here is derived from an EMBL/GenBank/DDBJ whole genome shotgun (WGS) entry which is preliminary data.</text>
</comment>
<proteinExistence type="predicted"/>
<keyword evidence="3" id="KW-1185">Reference proteome</keyword>
<reference evidence="2" key="1">
    <citation type="journal article" date="2022" name="Int. J. Mol. Sci.">
        <title>Draft Genome of Tanacetum Coccineum: Genomic Comparison of Closely Related Tanacetum-Family Plants.</title>
        <authorList>
            <person name="Yamashiro T."/>
            <person name="Shiraishi A."/>
            <person name="Nakayama K."/>
            <person name="Satake H."/>
        </authorList>
    </citation>
    <scope>NUCLEOTIDE SEQUENCE</scope>
</reference>
<organism evidence="2 3">
    <name type="scientific">Tanacetum coccineum</name>
    <dbReference type="NCBI Taxonomy" id="301880"/>
    <lineage>
        <taxon>Eukaryota</taxon>
        <taxon>Viridiplantae</taxon>
        <taxon>Streptophyta</taxon>
        <taxon>Embryophyta</taxon>
        <taxon>Tracheophyta</taxon>
        <taxon>Spermatophyta</taxon>
        <taxon>Magnoliopsida</taxon>
        <taxon>eudicotyledons</taxon>
        <taxon>Gunneridae</taxon>
        <taxon>Pentapetalae</taxon>
        <taxon>asterids</taxon>
        <taxon>campanulids</taxon>
        <taxon>Asterales</taxon>
        <taxon>Asteraceae</taxon>
        <taxon>Asteroideae</taxon>
        <taxon>Anthemideae</taxon>
        <taxon>Anthemidinae</taxon>
        <taxon>Tanacetum</taxon>
    </lineage>
</organism>
<reference evidence="2" key="2">
    <citation type="submission" date="2022-01" db="EMBL/GenBank/DDBJ databases">
        <authorList>
            <person name="Yamashiro T."/>
            <person name="Shiraishi A."/>
            <person name="Satake H."/>
            <person name="Nakayama K."/>
        </authorList>
    </citation>
    <scope>NUCLEOTIDE SEQUENCE</scope>
</reference>
<accession>A0ABQ4Y4P7</accession>
<dbReference type="Proteomes" id="UP001151760">
    <property type="component" value="Unassembled WGS sequence"/>
</dbReference>
<evidence type="ECO:0000313" key="2">
    <source>
        <dbReference type="EMBL" id="GJS72629.1"/>
    </source>
</evidence>
<dbReference type="EMBL" id="BQNB010010093">
    <property type="protein sequence ID" value="GJS72629.1"/>
    <property type="molecule type" value="Genomic_DNA"/>
</dbReference>
<feature type="region of interest" description="Disordered" evidence="1">
    <location>
        <begin position="262"/>
        <end position="308"/>
    </location>
</feature>
<name>A0ABQ4Y4P7_9ASTR</name>
<feature type="region of interest" description="Disordered" evidence="1">
    <location>
        <begin position="32"/>
        <end position="69"/>
    </location>
</feature>
<protein>
    <submittedName>
        <fullName evidence="2">Uncharacterized protein</fullName>
    </submittedName>
</protein>
<gene>
    <name evidence="2" type="ORF">Tco_0705470</name>
</gene>
<evidence type="ECO:0000256" key="1">
    <source>
        <dbReference type="SAM" id="MobiDB-lite"/>
    </source>
</evidence>
<sequence length="366" mass="41096">MLHNITSKVVVNSPIPKFFVFPSYSIASFDPKKKHNEETSANLTRAEPGEYSREAGVSKDTPGPESPGELQRSWYVEGHLGYEGVSSREAKLTHIFTKIETKNKADSQSPDEEVKGINSNSRETSSVTCFEAYPIIRRPCKKDTTKLTVPTGKGMMLVGNKDAEKLDPTRSVRRETTVGMIRGKTNQKRPYEQAEQWINNEISFPFVPGCQLVDSPIILEALIKDFQVLKIYVDKGSSSEVNYPIGLRSSSLHHSLNDKVPYEQRNRNDDDQERNPSGVPEDRRSARTGIRYSTKGQKTEKNKQNQAREWKEYEKLKPKAYTSLMGQPEPILLGQATLAILYSPIGYGCMAHDPRAPNDCLGIGQD</sequence>